<protein>
    <submittedName>
        <fullName evidence="1">Uncharacterized protein</fullName>
    </submittedName>
</protein>
<name>A0A9P0KQZ7_ACAOB</name>
<comment type="caution">
    <text evidence="1">The sequence shown here is derived from an EMBL/GenBank/DDBJ whole genome shotgun (WGS) entry which is preliminary data.</text>
</comment>
<gene>
    <name evidence="1" type="ORF">ACAOBT_LOCUS13745</name>
</gene>
<evidence type="ECO:0000313" key="1">
    <source>
        <dbReference type="EMBL" id="CAH1979989.1"/>
    </source>
</evidence>
<proteinExistence type="predicted"/>
<dbReference type="EMBL" id="CAKOFQ010006888">
    <property type="protein sequence ID" value="CAH1979989.1"/>
    <property type="molecule type" value="Genomic_DNA"/>
</dbReference>
<sequence length="31" mass="3599">MVRLLVIFTFKGCRFSHENWATSVTEKLATL</sequence>
<dbReference type="AlphaFoldDB" id="A0A9P0KQZ7"/>
<reference evidence="1" key="1">
    <citation type="submission" date="2022-03" db="EMBL/GenBank/DDBJ databases">
        <authorList>
            <person name="Sayadi A."/>
        </authorList>
    </citation>
    <scope>NUCLEOTIDE SEQUENCE</scope>
</reference>
<accession>A0A9P0KQZ7</accession>
<keyword evidence="2" id="KW-1185">Reference proteome</keyword>
<organism evidence="1 2">
    <name type="scientific">Acanthoscelides obtectus</name>
    <name type="common">Bean weevil</name>
    <name type="synonym">Bruchus obtectus</name>
    <dbReference type="NCBI Taxonomy" id="200917"/>
    <lineage>
        <taxon>Eukaryota</taxon>
        <taxon>Metazoa</taxon>
        <taxon>Ecdysozoa</taxon>
        <taxon>Arthropoda</taxon>
        <taxon>Hexapoda</taxon>
        <taxon>Insecta</taxon>
        <taxon>Pterygota</taxon>
        <taxon>Neoptera</taxon>
        <taxon>Endopterygota</taxon>
        <taxon>Coleoptera</taxon>
        <taxon>Polyphaga</taxon>
        <taxon>Cucujiformia</taxon>
        <taxon>Chrysomeloidea</taxon>
        <taxon>Chrysomelidae</taxon>
        <taxon>Bruchinae</taxon>
        <taxon>Bruchini</taxon>
        <taxon>Acanthoscelides</taxon>
    </lineage>
</organism>
<dbReference type="Proteomes" id="UP001152888">
    <property type="component" value="Unassembled WGS sequence"/>
</dbReference>
<evidence type="ECO:0000313" key="2">
    <source>
        <dbReference type="Proteomes" id="UP001152888"/>
    </source>
</evidence>